<evidence type="ECO:0000256" key="3">
    <source>
        <dbReference type="ARBA" id="ARBA00004613"/>
    </source>
</evidence>
<comment type="caution">
    <text evidence="8">The sequence shown here is derived from an EMBL/GenBank/DDBJ whole genome shotgun (WGS) entry which is preliminary data.</text>
</comment>
<dbReference type="Proteomes" id="UP000239001">
    <property type="component" value="Unassembled WGS sequence"/>
</dbReference>
<evidence type="ECO:0000313" key="8">
    <source>
        <dbReference type="EMBL" id="PSF37334.1"/>
    </source>
</evidence>
<organism evidence="8 9">
    <name type="scientific">Aphanothece hegewaldii CCALA 016</name>
    <dbReference type="NCBI Taxonomy" id="2107694"/>
    <lineage>
        <taxon>Bacteria</taxon>
        <taxon>Bacillati</taxon>
        <taxon>Cyanobacteriota</taxon>
        <taxon>Cyanophyceae</taxon>
        <taxon>Oscillatoriophycideae</taxon>
        <taxon>Chroococcales</taxon>
        <taxon>Aphanothecaceae</taxon>
        <taxon>Aphanothece</taxon>
    </lineage>
</organism>
<dbReference type="OrthoDB" id="428688at2"/>
<dbReference type="PANTHER" id="PTHR11319">
    <property type="entry name" value="G PROTEIN-COUPLED RECEPTOR-RELATED"/>
    <property type="match status" value="1"/>
</dbReference>
<dbReference type="SUPFAM" id="SSF51126">
    <property type="entry name" value="Pectin lyase-like"/>
    <property type="match status" value="2"/>
</dbReference>
<gene>
    <name evidence="8" type="ORF">C7H19_10395</name>
</gene>
<protein>
    <recommendedName>
        <fullName evidence="10">Right handed beta helix domain-containing protein</fullName>
    </recommendedName>
</protein>
<keyword evidence="7" id="KW-0998">Cell outer membrane</keyword>
<evidence type="ECO:0000256" key="5">
    <source>
        <dbReference type="ARBA" id="ARBA00022729"/>
    </source>
</evidence>
<dbReference type="GO" id="GO:0009279">
    <property type="term" value="C:cell outer membrane"/>
    <property type="evidence" value="ECO:0007669"/>
    <property type="project" value="UniProtKB-SubCell"/>
</dbReference>
<reference evidence="8 9" key="2">
    <citation type="submission" date="2018-03" db="EMBL/GenBank/DDBJ databases">
        <authorList>
            <person name="Keele B.F."/>
        </authorList>
    </citation>
    <scope>NUCLEOTIDE SEQUENCE [LARGE SCALE GENOMIC DNA]</scope>
    <source>
        <strain evidence="8 9">CCALA 016</strain>
    </source>
</reference>
<evidence type="ECO:0008006" key="10">
    <source>
        <dbReference type="Google" id="ProtNLM"/>
    </source>
</evidence>
<evidence type="ECO:0000256" key="1">
    <source>
        <dbReference type="ARBA" id="ARBA00004196"/>
    </source>
</evidence>
<keyword evidence="9" id="KW-1185">Reference proteome</keyword>
<accession>A0A2T1LY94</accession>
<keyword evidence="4" id="KW-0964">Secreted</keyword>
<dbReference type="Pfam" id="PF02415">
    <property type="entry name" value="Chlam_PMP"/>
    <property type="match status" value="3"/>
</dbReference>
<evidence type="ECO:0000256" key="2">
    <source>
        <dbReference type="ARBA" id="ARBA00004442"/>
    </source>
</evidence>
<dbReference type="InterPro" id="IPR012334">
    <property type="entry name" value="Pectin_lyas_fold"/>
</dbReference>
<reference evidence="8 9" key="1">
    <citation type="submission" date="2018-03" db="EMBL/GenBank/DDBJ databases">
        <title>The ancient ancestry and fast evolution of plastids.</title>
        <authorList>
            <person name="Moore K.R."/>
            <person name="Magnabosco C."/>
            <person name="Momper L."/>
            <person name="Gold D.A."/>
            <person name="Bosak T."/>
            <person name="Fournier G.P."/>
        </authorList>
    </citation>
    <scope>NUCLEOTIDE SEQUENCE [LARGE SCALE GENOMIC DNA]</scope>
    <source>
        <strain evidence="8 9">CCALA 016</strain>
    </source>
</reference>
<dbReference type="Gene3D" id="2.160.20.10">
    <property type="entry name" value="Single-stranded right-handed beta-helix, Pectin lyase-like"/>
    <property type="match status" value="1"/>
</dbReference>
<dbReference type="InterPro" id="IPR011050">
    <property type="entry name" value="Pectin_lyase_fold/virulence"/>
</dbReference>
<evidence type="ECO:0000256" key="7">
    <source>
        <dbReference type="ARBA" id="ARBA00023237"/>
    </source>
</evidence>
<sequence length="588" mass="62579">MTSSLSILDSALNLFNAELELFATSPEYQSSMIISFGESHDYSALQHKFAMECTNVSHLIEVVSLATLNGAYGAYSRETNKIYLASEFINYASPSTIADILLEEYGHLIDAQLNTVETVGDEGEIFADLVQGNPLNPKAFTEDDTATINLNGKTIPLEQGSPIIYVSQGANGVNNGTSWANAYTDLQTALANSPTGSEIWVATGTYKPTTTNDRTISFNLKQSIEIYGGFAGFETSREQRNWTNNQTILSGDIRFLEVDSDNSYHVVFASDNITASSRLDGFTITKGNDDRYSGDGGGIYNDGSDAIFANLLILENRVNSSSGKGGGLYTQEGNPQLLNVTFKENSAGDGGAIYSGSYADEGGITLNGGTFLNNTATNNGGAIYNYYSNLGLTNVTFFNQATEQDGGAIYNSSGSMGITNAQFNENIAFDDGGAIYTDNGEISVINAVFVNNQANNVNSNNSYGGAIVNTGSSETSFINVVFDNNIAEKGGGAIANFDSSKTTLINTTLSRGLAENGGGIYSEDTSKVTINNSILWGNRSTISSNEIYNTGNATTQVNYSIVQGGYTGTNNQNTDPLFVNQSAGNLNI</sequence>
<dbReference type="AlphaFoldDB" id="A0A2T1LY94"/>
<evidence type="ECO:0000313" key="9">
    <source>
        <dbReference type="Proteomes" id="UP000239001"/>
    </source>
</evidence>
<keyword evidence="6" id="KW-0472">Membrane</keyword>
<evidence type="ECO:0000256" key="4">
    <source>
        <dbReference type="ARBA" id="ARBA00022525"/>
    </source>
</evidence>
<evidence type="ECO:0000256" key="6">
    <source>
        <dbReference type="ARBA" id="ARBA00023136"/>
    </source>
</evidence>
<name>A0A2T1LY94_9CHRO</name>
<comment type="subcellular location">
    <subcellularLocation>
        <location evidence="1">Cell envelope</location>
    </subcellularLocation>
    <subcellularLocation>
        <location evidence="2">Cell outer membrane</location>
    </subcellularLocation>
    <subcellularLocation>
        <location evidence="3">Secreted</location>
    </subcellularLocation>
</comment>
<keyword evidence="5" id="KW-0732">Signal</keyword>
<dbReference type="EMBL" id="PXOH01000009">
    <property type="protein sequence ID" value="PSF37334.1"/>
    <property type="molecule type" value="Genomic_DNA"/>
</dbReference>
<dbReference type="InterPro" id="IPR003368">
    <property type="entry name" value="POMP_repeat"/>
</dbReference>
<dbReference type="RefSeq" id="WP_106456816.1">
    <property type="nucleotide sequence ID" value="NZ_PXOH01000009.1"/>
</dbReference>
<dbReference type="PANTHER" id="PTHR11319:SF35">
    <property type="entry name" value="OUTER MEMBRANE PROTEIN PMPC-RELATED"/>
    <property type="match status" value="1"/>
</dbReference>
<dbReference type="GO" id="GO:0005576">
    <property type="term" value="C:extracellular region"/>
    <property type="evidence" value="ECO:0007669"/>
    <property type="project" value="UniProtKB-SubCell"/>
</dbReference>
<dbReference type="NCBIfam" id="TIGR01376">
    <property type="entry name" value="POMP_repeat"/>
    <property type="match status" value="4"/>
</dbReference>
<proteinExistence type="predicted"/>